<dbReference type="EMBL" id="OB662030">
    <property type="protein sequence ID" value="CAD7229372.1"/>
    <property type="molecule type" value="Genomic_DNA"/>
</dbReference>
<gene>
    <name evidence="1" type="ORF">CTOB1V02_LOCUS7244</name>
</gene>
<organism evidence="1">
    <name type="scientific">Cyprideis torosa</name>
    <dbReference type="NCBI Taxonomy" id="163714"/>
    <lineage>
        <taxon>Eukaryota</taxon>
        <taxon>Metazoa</taxon>
        <taxon>Ecdysozoa</taxon>
        <taxon>Arthropoda</taxon>
        <taxon>Crustacea</taxon>
        <taxon>Oligostraca</taxon>
        <taxon>Ostracoda</taxon>
        <taxon>Podocopa</taxon>
        <taxon>Podocopida</taxon>
        <taxon>Cytherocopina</taxon>
        <taxon>Cytheroidea</taxon>
        <taxon>Cytherideidae</taxon>
        <taxon>Cyprideis</taxon>
    </lineage>
</organism>
<name>A0A7R8WCZ6_9CRUS</name>
<evidence type="ECO:0000313" key="1">
    <source>
        <dbReference type="EMBL" id="CAD7229372.1"/>
    </source>
</evidence>
<accession>A0A7R8WCZ6</accession>
<sequence length="95" mass="10882">MHIVGNPLTEEDYSFEELQKDFDDHRAFGFVFGTFFALNQMGDAADMPSLDDMEEDMVKKMDEFIEEGKKKPMAKPMLDKIIELVNEAIKDGVIC</sequence>
<reference evidence="1" key="1">
    <citation type="submission" date="2020-11" db="EMBL/GenBank/DDBJ databases">
        <authorList>
            <person name="Tran Van P."/>
        </authorList>
    </citation>
    <scope>NUCLEOTIDE SEQUENCE</scope>
</reference>
<proteinExistence type="predicted"/>
<protein>
    <submittedName>
        <fullName evidence="1">Uncharacterized protein</fullName>
    </submittedName>
</protein>
<dbReference type="AlphaFoldDB" id="A0A7R8WCZ6"/>